<evidence type="ECO:0000313" key="2">
    <source>
        <dbReference type="Proteomes" id="UP000018780"/>
    </source>
</evidence>
<organism evidence="1 2">
    <name type="scientific">Leisingera methylohalidivorans DSM 14336</name>
    <dbReference type="NCBI Taxonomy" id="999552"/>
    <lineage>
        <taxon>Bacteria</taxon>
        <taxon>Pseudomonadati</taxon>
        <taxon>Pseudomonadota</taxon>
        <taxon>Alphaproteobacteria</taxon>
        <taxon>Rhodobacterales</taxon>
        <taxon>Roseobacteraceae</taxon>
        <taxon>Leisingera</taxon>
    </lineage>
</organism>
<dbReference type="AlphaFoldDB" id="V9VZ84"/>
<gene>
    <name evidence="1" type="ORF">METH_17540</name>
</gene>
<dbReference type="EMBL" id="CP006773">
    <property type="protein sequence ID" value="AHD02202.1"/>
    <property type="molecule type" value="Genomic_DNA"/>
</dbReference>
<sequence length="47" mass="5426">MVACRPRLPLFVTGKSGTHPNQIKHWKDQLMDGLTDVFDDKRKTSKE</sequence>
<proteinExistence type="predicted"/>
<dbReference type="STRING" id="999552.METH_17540"/>
<protein>
    <submittedName>
        <fullName evidence="1">Transposase</fullName>
    </submittedName>
</protein>
<keyword evidence="2" id="KW-1185">Reference proteome</keyword>
<evidence type="ECO:0000313" key="1">
    <source>
        <dbReference type="EMBL" id="AHD02202.1"/>
    </source>
</evidence>
<name>V9VZ84_9RHOB</name>
<dbReference type="KEGG" id="lmd:METH_17540"/>
<accession>V9VZ84</accession>
<dbReference type="Proteomes" id="UP000018780">
    <property type="component" value="Chromosome"/>
</dbReference>
<dbReference type="HOGENOM" id="CLU_3169728_0_0_5"/>
<reference evidence="1 2" key="1">
    <citation type="submission" date="2013-09" db="EMBL/GenBank/DDBJ databases">
        <authorList>
            <consortium name="DOE Joint Genome Institute"/>
            <person name="Klenk H.-P."/>
            <person name="Huntemann M."/>
            <person name="Han J."/>
            <person name="Chen A."/>
            <person name="Kyrpides N."/>
            <person name="Mavromatis K."/>
            <person name="Markowitz V."/>
            <person name="Palaniappan K."/>
            <person name="Ivanova N."/>
            <person name="Schaumberg A."/>
            <person name="Pati A."/>
            <person name="Liolios K."/>
            <person name="Nordberg H.P."/>
            <person name="Cantor M.N."/>
            <person name="Hua S.X."/>
            <person name="Woyke T."/>
        </authorList>
    </citation>
    <scope>NUCLEOTIDE SEQUENCE [LARGE SCALE GENOMIC DNA]</scope>
    <source>
        <strain evidence="1 2">DSM 14336</strain>
    </source>
</reference>